<organism evidence="1">
    <name type="scientific">viral metagenome</name>
    <dbReference type="NCBI Taxonomy" id="1070528"/>
    <lineage>
        <taxon>unclassified sequences</taxon>
        <taxon>metagenomes</taxon>
        <taxon>organismal metagenomes</taxon>
    </lineage>
</organism>
<evidence type="ECO:0000313" key="1">
    <source>
        <dbReference type="EMBL" id="QHS99215.1"/>
    </source>
</evidence>
<name>A0A6C0C3E6_9ZZZZ</name>
<protein>
    <submittedName>
        <fullName evidence="1">Uncharacterized protein</fullName>
    </submittedName>
</protein>
<proteinExistence type="predicted"/>
<sequence>MPSQIFKTSPPVNILFGFLDTVCEKHSNKYIFSKANFKKAQLEDKIQPFCDKLQPHYHESKTFYVTRDMIYKNFITLIRQICKYNHIAFTTVMKYNKSKYEIIYSIFIPEQLIVV</sequence>
<dbReference type="EMBL" id="MN739336">
    <property type="protein sequence ID" value="QHS99215.1"/>
    <property type="molecule type" value="Genomic_DNA"/>
</dbReference>
<dbReference type="AlphaFoldDB" id="A0A6C0C3E6"/>
<reference evidence="1" key="1">
    <citation type="journal article" date="2020" name="Nature">
        <title>Giant virus diversity and host interactions through global metagenomics.</title>
        <authorList>
            <person name="Schulz F."/>
            <person name="Roux S."/>
            <person name="Paez-Espino D."/>
            <person name="Jungbluth S."/>
            <person name="Walsh D.A."/>
            <person name="Denef V.J."/>
            <person name="McMahon K.D."/>
            <person name="Konstantinidis K.T."/>
            <person name="Eloe-Fadrosh E.A."/>
            <person name="Kyrpides N.C."/>
            <person name="Woyke T."/>
        </authorList>
    </citation>
    <scope>NUCLEOTIDE SEQUENCE</scope>
    <source>
        <strain evidence="1">GVMAG-M-3300020185-33</strain>
    </source>
</reference>
<accession>A0A6C0C3E6</accession>